<accession>D8LD05</accession>
<evidence type="ECO:0000256" key="6">
    <source>
        <dbReference type="SAM" id="MobiDB-lite"/>
    </source>
</evidence>
<dbReference type="EMBL" id="FN647812">
    <property type="protein sequence ID" value="CBN78372.1"/>
    <property type="molecule type" value="Genomic_DNA"/>
</dbReference>
<evidence type="ECO:0000313" key="8">
    <source>
        <dbReference type="Proteomes" id="UP000002630"/>
    </source>
</evidence>
<feature type="region of interest" description="Disordered" evidence="6">
    <location>
        <begin position="461"/>
        <end position="488"/>
    </location>
</feature>
<dbReference type="InterPro" id="IPR011989">
    <property type="entry name" value="ARM-like"/>
</dbReference>
<evidence type="ECO:0000256" key="3">
    <source>
        <dbReference type="ARBA" id="ARBA00022490"/>
    </source>
</evidence>
<dbReference type="InParanoid" id="D8LD05"/>
<dbReference type="GO" id="GO:0006606">
    <property type="term" value="P:protein import into nucleus"/>
    <property type="evidence" value="ECO:0007669"/>
    <property type="project" value="InterPro"/>
</dbReference>
<keyword evidence="8" id="KW-1185">Reference proteome</keyword>
<dbReference type="PANTHER" id="PTHR10527">
    <property type="entry name" value="IMPORTIN BETA"/>
    <property type="match status" value="1"/>
</dbReference>
<dbReference type="EMBL" id="FN649727">
    <property type="protein sequence ID" value="CBN78372.1"/>
    <property type="molecule type" value="Genomic_DNA"/>
</dbReference>
<feature type="compositionally biased region" description="Acidic residues" evidence="6">
    <location>
        <begin position="726"/>
        <end position="754"/>
    </location>
</feature>
<dbReference type="Proteomes" id="UP000002630">
    <property type="component" value="Linkage Group LG02"/>
</dbReference>
<dbReference type="STRING" id="2880.D8LD05"/>
<dbReference type="AlphaFoldDB" id="D8LD05"/>
<feature type="compositionally biased region" description="Gly residues" evidence="6">
    <location>
        <begin position="464"/>
        <end position="479"/>
    </location>
</feature>
<evidence type="ECO:0000256" key="1">
    <source>
        <dbReference type="ARBA" id="ARBA00004496"/>
    </source>
</evidence>
<proteinExistence type="predicted"/>
<comment type="subcellular location">
    <subcellularLocation>
        <location evidence="1">Cytoplasm</location>
    </subcellularLocation>
</comment>
<dbReference type="OrthoDB" id="543373at2759"/>
<gene>
    <name evidence="7" type="ORF">Esi_0112_0056</name>
</gene>
<reference evidence="7 8" key="1">
    <citation type="journal article" date="2010" name="Nature">
        <title>The Ectocarpus genome and the independent evolution of multicellularity in brown algae.</title>
        <authorList>
            <person name="Cock J.M."/>
            <person name="Sterck L."/>
            <person name="Rouze P."/>
            <person name="Scornet D."/>
            <person name="Allen A.E."/>
            <person name="Amoutzias G."/>
            <person name="Anthouard V."/>
            <person name="Artiguenave F."/>
            <person name="Aury J.M."/>
            <person name="Badger J.H."/>
            <person name="Beszteri B."/>
            <person name="Billiau K."/>
            <person name="Bonnet E."/>
            <person name="Bothwell J.H."/>
            <person name="Bowler C."/>
            <person name="Boyen C."/>
            <person name="Brownlee C."/>
            <person name="Carrano C.J."/>
            <person name="Charrier B."/>
            <person name="Cho G.Y."/>
            <person name="Coelho S.M."/>
            <person name="Collen J."/>
            <person name="Corre E."/>
            <person name="Da Silva C."/>
            <person name="Delage L."/>
            <person name="Delaroque N."/>
            <person name="Dittami S.M."/>
            <person name="Doulbeau S."/>
            <person name="Elias M."/>
            <person name="Farnham G."/>
            <person name="Gachon C.M."/>
            <person name="Gschloessl B."/>
            <person name="Heesch S."/>
            <person name="Jabbari K."/>
            <person name="Jubin C."/>
            <person name="Kawai H."/>
            <person name="Kimura K."/>
            <person name="Kloareg B."/>
            <person name="Kupper F.C."/>
            <person name="Lang D."/>
            <person name="Le Bail A."/>
            <person name="Leblanc C."/>
            <person name="Lerouge P."/>
            <person name="Lohr M."/>
            <person name="Lopez P.J."/>
            <person name="Martens C."/>
            <person name="Maumus F."/>
            <person name="Michel G."/>
            <person name="Miranda-Saavedra D."/>
            <person name="Morales J."/>
            <person name="Moreau H."/>
            <person name="Motomura T."/>
            <person name="Nagasato C."/>
            <person name="Napoli C.A."/>
            <person name="Nelson D.R."/>
            <person name="Nyvall-Collen P."/>
            <person name="Peters A.F."/>
            <person name="Pommier C."/>
            <person name="Potin P."/>
            <person name="Poulain J."/>
            <person name="Quesneville H."/>
            <person name="Read B."/>
            <person name="Rensing S.A."/>
            <person name="Ritter A."/>
            <person name="Rousvoal S."/>
            <person name="Samanta M."/>
            <person name="Samson G."/>
            <person name="Schroeder D.C."/>
            <person name="Segurens B."/>
            <person name="Strittmatter M."/>
            <person name="Tonon T."/>
            <person name="Tregear J.W."/>
            <person name="Valentin K."/>
            <person name="von Dassow P."/>
            <person name="Yamagishi T."/>
            <person name="Van de Peer Y."/>
            <person name="Wincker P."/>
        </authorList>
    </citation>
    <scope>NUCLEOTIDE SEQUENCE [LARGE SCALE GENOMIC DNA]</scope>
    <source>
        <strain evidence="8">Ec32 / CCAP1310/4</strain>
    </source>
</reference>
<sequence>MLSSVMPMCSEFVQDISSWRRRKAGLLSLFLIGEGSGEDLAGSGILPEIVLGPVLAGMQDEHPRVRNAALSCAEHILEYPAPDEGSFQEAFRGELLPVLVESLGGPNANMPRLQAAAASAITTFCDPERLRAEWLDEPAGPPGSRLGQEAVGLVLLRSLEGLVPPSGSSCVAVREEAWAALGVVCQVLGPEFGSFYGTFVPLAKEIIFAGATPTGPAAAAAATPSEDMDAVRGKAVEAIALMGQAVGLDLFREDAHQVIRLLLNEQKKTVERDPANPQSTYTFQALARMAGVLGEEFLPYLSEAVTPLLAALSTAAEMKLSDAPDADAATLEFEDAGLTAMTMDLRGAGPQVFGVNNSLMQAKESACKALYQYTEDLGEGFAPHAAATMSVVLPNLGPQNPVAVQVVSAALVPRLVGLAARRAEAATAAGGGGGGGAVEWACEAQAMLDASVDALTEMVSRLGGESGGGGGGGGLGGGSAQQEELFEKGDQEPACVVADSLSNLLEGRCSDGGDGAAGVLRVSDERLLSTVTVLRDVAAASIRRTRSLLAATAAAAAVSAGGLGGVTGAEEAAELAELEEGEEEMLVSVADATGWMIRGRKAAFLPTFEAVLRPLVLPLLDSTAAAAAALPSSHRSFALSIAIDVLELAGEGGRRAVFPEPLLPALLQGCREDELAASARQVCAYGLGVAADFGGPEFDPHSAEALRLLLALVAQGRGGSTAGPAQEEDEEEDDEGDEDGEDDEENEDDEDDDRWENGALTDNAISAAFRVLFARPGPVDAAFAAVPMSGFVGSLLDALPIVVDVEEAHVCHRRVVDHALSRHELFFGGGVGGGDSSGAAVYAAVVVPKLMAALAGMVRYQPSPEEGTAAAAAAAGGGLLPSYGRSGGGYGAGDPEEELWARQLVDKETRQKAEEVLVRIEGEYPKVFEEAWAGLGEESRRALQTTTAEICAR</sequence>
<dbReference type="eggNOG" id="KOG2171">
    <property type="taxonomic scope" value="Eukaryota"/>
</dbReference>
<name>D8LD05_ECTSI</name>
<feature type="region of interest" description="Disordered" evidence="6">
    <location>
        <begin position="718"/>
        <end position="757"/>
    </location>
</feature>
<dbReference type="Gene3D" id="1.25.10.10">
    <property type="entry name" value="Leucine-rich Repeat Variant"/>
    <property type="match status" value="1"/>
</dbReference>
<protein>
    <recommendedName>
        <fullName evidence="9">Importin N-terminal domain-containing protein</fullName>
    </recommendedName>
</protein>
<dbReference type="SUPFAM" id="SSF48371">
    <property type="entry name" value="ARM repeat"/>
    <property type="match status" value="1"/>
</dbReference>
<keyword evidence="4" id="KW-0677">Repeat</keyword>
<evidence type="ECO:0008006" key="9">
    <source>
        <dbReference type="Google" id="ProtNLM"/>
    </source>
</evidence>
<organism evidence="7 8">
    <name type="scientific">Ectocarpus siliculosus</name>
    <name type="common">Brown alga</name>
    <name type="synonym">Conferva siliculosa</name>
    <dbReference type="NCBI Taxonomy" id="2880"/>
    <lineage>
        <taxon>Eukaryota</taxon>
        <taxon>Sar</taxon>
        <taxon>Stramenopiles</taxon>
        <taxon>Ochrophyta</taxon>
        <taxon>PX clade</taxon>
        <taxon>Phaeophyceae</taxon>
        <taxon>Ectocarpales</taxon>
        <taxon>Ectocarpaceae</taxon>
        <taxon>Ectocarpus</taxon>
    </lineage>
</organism>
<evidence type="ECO:0000256" key="4">
    <source>
        <dbReference type="ARBA" id="ARBA00022737"/>
    </source>
</evidence>
<dbReference type="InterPro" id="IPR040122">
    <property type="entry name" value="Importin_beta"/>
</dbReference>
<dbReference type="InterPro" id="IPR016024">
    <property type="entry name" value="ARM-type_fold"/>
</dbReference>
<evidence type="ECO:0000256" key="2">
    <source>
        <dbReference type="ARBA" id="ARBA00022448"/>
    </source>
</evidence>
<dbReference type="GO" id="GO:0005737">
    <property type="term" value="C:cytoplasm"/>
    <property type="evidence" value="ECO:0007669"/>
    <property type="project" value="UniProtKB-SubCell"/>
</dbReference>
<keyword evidence="5" id="KW-0653">Protein transport</keyword>
<keyword evidence="2" id="KW-0813">Transport</keyword>
<keyword evidence="3" id="KW-0963">Cytoplasm</keyword>
<evidence type="ECO:0000313" key="7">
    <source>
        <dbReference type="EMBL" id="CBN78372.1"/>
    </source>
</evidence>
<evidence type="ECO:0000256" key="5">
    <source>
        <dbReference type="ARBA" id="ARBA00022927"/>
    </source>
</evidence>